<feature type="domain" description="POTRA" evidence="9">
    <location>
        <begin position="21"/>
        <end position="89"/>
    </location>
</feature>
<dbReference type="EMBL" id="UINC01012234">
    <property type="protein sequence ID" value="SVA53530.1"/>
    <property type="molecule type" value="Genomic_DNA"/>
</dbReference>
<keyword evidence="6" id="KW-1133">Transmembrane helix</keyword>
<dbReference type="Pfam" id="PF03799">
    <property type="entry name" value="FtsQ_DivIB_C"/>
    <property type="match status" value="1"/>
</dbReference>
<dbReference type="InterPro" id="IPR005548">
    <property type="entry name" value="Cell_div_FtsQ/DivIB_C"/>
</dbReference>
<dbReference type="InterPro" id="IPR034746">
    <property type="entry name" value="POTRA"/>
</dbReference>
<sequence>MFYFNGNALLGQFNESANKVFKLESIKLIGRNRSSRGEIISSINLKVGDPLFNLNLNDIRQNVLSVPWVKDVSINRNLPNSLLVVIEEYQPSAIWEFNKEQIVLDRDGYHIENVTGQQVFEDLLLVKGKEADSKISELILALDDHPDIASRLQYAILIAKRRWDIYIDDQVLVKLPTGDISESLFDLKRYLKEYKFIEYGHKKIDMKIRGKIATDKSPRRLINE</sequence>
<proteinExistence type="predicted"/>
<evidence type="ECO:0000256" key="4">
    <source>
        <dbReference type="ARBA" id="ARBA00022618"/>
    </source>
</evidence>
<evidence type="ECO:0000256" key="3">
    <source>
        <dbReference type="ARBA" id="ARBA00022519"/>
    </source>
</evidence>
<keyword evidence="2" id="KW-1003">Cell membrane</keyword>
<dbReference type="InterPro" id="IPR026579">
    <property type="entry name" value="FtsQ"/>
</dbReference>
<name>A0A381WM01_9ZZZZ</name>
<evidence type="ECO:0000259" key="9">
    <source>
        <dbReference type="PROSITE" id="PS51779"/>
    </source>
</evidence>
<keyword evidence="3" id="KW-0997">Cell inner membrane</keyword>
<protein>
    <recommendedName>
        <fullName evidence="9">POTRA domain-containing protein</fullName>
    </recommendedName>
</protein>
<reference evidence="10" key="1">
    <citation type="submission" date="2018-05" db="EMBL/GenBank/DDBJ databases">
        <authorList>
            <person name="Lanie J.A."/>
            <person name="Ng W.-L."/>
            <person name="Kazmierczak K.M."/>
            <person name="Andrzejewski T.M."/>
            <person name="Davidsen T.M."/>
            <person name="Wayne K.J."/>
            <person name="Tettelin H."/>
            <person name="Glass J.I."/>
            <person name="Rusch D."/>
            <person name="Podicherti R."/>
            <person name="Tsui H.-C.T."/>
            <person name="Winkler M.E."/>
        </authorList>
    </citation>
    <scope>NUCLEOTIDE SEQUENCE</scope>
</reference>
<dbReference type="InterPro" id="IPR013685">
    <property type="entry name" value="POTRA_FtsQ_type"/>
</dbReference>
<keyword evidence="7" id="KW-0472">Membrane</keyword>
<gene>
    <name evidence="10" type="ORF">METZ01_LOCUS106384</name>
</gene>
<dbReference type="PANTHER" id="PTHR35851">
    <property type="entry name" value="CELL DIVISION PROTEIN FTSQ"/>
    <property type="match status" value="1"/>
</dbReference>
<dbReference type="AlphaFoldDB" id="A0A381WM01"/>
<keyword evidence="5" id="KW-0812">Transmembrane</keyword>
<keyword evidence="8" id="KW-0131">Cell cycle</keyword>
<dbReference type="GO" id="GO:0016020">
    <property type="term" value="C:membrane"/>
    <property type="evidence" value="ECO:0007669"/>
    <property type="project" value="UniProtKB-SubCell"/>
</dbReference>
<evidence type="ECO:0000256" key="2">
    <source>
        <dbReference type="ARBA" id="ARBA00022475"/>
    </source>
</evidence>
<evidence type="ECO:0000256" key="7">
    <source>
        <dbReference type="ARBA" id="ARBA00023136"/>
    </source>
</evidence>
<evidence type="ECO:0000256" key="5">
    <source>
        <dbReference type="ARBA" id="ARBA00022692"/>
    </source>
</evidence>
<evidence type="ECO:0000313" key="10">
    <source>
        <dbReference type="EMBL" id="SVA53530.1"/>
    </source>
</evidence>
<organism evidence="10">
    <name type="scientific">marine metagenome</name>
    <dbReference type="NCBI Taxonomy" id="408172"/>
    <lineage>
        <taxon>unclassified sequences</taxon>
        <taxon>metagenomes</taxon>
        <taxon>ecological metagenomes</taxon>
    </lineage>
</organism>
<keyword evidence="4" id="KW-0132">Cell division</keyword>
<evidence type="ECO:0000256" key="1">
    <source>
        <dbReference type="ARBA" id="ARBA00004370"/>
    </source>
</evidence>
<accession>A0A381WM01</accession>
<dbReference type="Gene3D" id="3.10.20.310">
    <property type="entry name" value="membrane protein fhac"/>
    <property type="match status" value="1"/>
</dbReference>
<dbReference type="Pfam" id="PF08478">
    <property type="entry name" value="POTRA_1"/>
    <property type="match status" value="1"/>
</dbReference>
<dbReference type="PANTHER" id="PTHR35851:SF1">
    <property type="entry name" value="CELL DIVISION PROTEIN FTSQ"/>
    <property type="match status" value="1"/>
</dbReference>
<evidence type="ECO:0000256" key="8">
    <source>
        <dbReference type="ARBA" id="ARBA00023306"/>
    </source>
</evidence>
<dbReference type="PROSITE" id="PS51779">
    <property type="entry name" value="POTRA"/>
    <property type="match status" value="1"/>
</dbReference>
<evidence type="ECO:0000256" key="6">
    <source>
        <dbReference type="ARBA" id="ARBA00022989"/>
    </source>
</evidence>
<dbReference type="GO" id="GO:0090529">
    <property type="term" value="P:cell septum assembly"/>
    <property type="evidence" value="ECO:0007669"/>
    <property type="project" value="InterPro"/>
</dbReference>
<comment type="subcellular location">
    <subcellularLocation>
        <location evidence="1">Membrane</location>
    </subcellularLocation>
</comment>